<proteinExistence type="inferred from homology"/>
<dbReference type="Gene3D" id="3.40.50.2060">
    <property type="match status" value="1"/>
</dbReference>
<dbReference type="RefSeq" id="XP_022666739.1">
    <property type="nucleotide sequence ID" value="XM_022811004.1"/>
</dbReference>
<reference evidence="2" key="1">
    <citation type="submission" date="2021-01" db="UniProtKB">
        <authorList>
            <consortium name="EnsemblMetazoa"/>
        </authorList>
    </citation>
    <scope>IDENTIFICATION</scope>
</reference>
<dbReference type="InterPro" id="IPR043155">
    <property type="entry name" value="VPS33_dom3b"/>
</dbReference>
<dbReference type="AlphaFoldDB" id="A0A7M7KH64"/>
<dbReference type="EnsemblMetazoa" id="XM_022811004">
    <property type="protein sequence ID" value="XP_022666739"/>
    <property type="gene ID" value="LOC111252700"/>
</dbReference>
<dbReference type="InterPro" id="IPR027482">
    <property type="entry name" value="Sec1-like_dom2"/>
</dbReference>
<dbReference type="Gene3D" id="3.40.50.1910">
    <property type="match status" value="3"/>
</dbReference>
<dbReference type="OMA" id="EFHIFFV"/>
<dbReference type="Gene3D" id="1.25.40.850">
    <property type="match status" value="1"/>
</dbReference>
<dbReference type="InterPro" id="IPR043127">
    <property type="entry name" value="Sec-1-like_dom3a"/>
</dbReference>
<dbReference type="KEGG" id="vde:111252700"/>
<dbReference type="Gene3D" id="3.90.830.10">
    <property type="entry name" value="Syntaxin Binding Protein 1, Chain A, domain 2"/>
    <property type="match status" value="1"/>
</dbReference>
<protein>
    <submittedName>
        <fullName evidence="2">Uncharacterized protein</fullName>
    </submittedName>
</protein>
<evidence type="ECO:0000256" key="1">
    <source>
        <dbReference type="ARBA" id="ARBA00009884"/>
    </source>
</evidence>
<organism evidence="2 3">
    <name type="scientific">Varroa destructor</name>
    <name type="common">Honeybee mite</name>
    <dbReference type="NCBI Taxonomy" id="109461"/>
    <lineage>
        <taxon>Eukaryota</taxon>
        <taxon>Metazoa</taxon>
        <taxon>Ecdysozoa</taxon>
        <taxon>Arthropoda</taxon>
        <taxon>Chelicerata</taxon>
        <taxon>Arachnida</taxon>
        <taxon>Acari</taxon>
        <taxon>Parasitiformes</taxon>
        <taxon>Mesostigmata</taxon>
        <taxon>Gamasina</taxon>
        <taxon>Dermanyssoidea</taxon>
        <taxon>Varroidae</taxon>
        <taxon>Varroa</taxon>
    </lineage>
</organism>
<dbReference type="InParanoid" id="A0A7M7KH64"/>
<dbReference type="GO" id="GO:0016192">
    <property type="term" value="P:vesicle-mediated transport"/>
    <property type="evidence" value="ECO:0007669"/>
    <property type="project" value="InterPro"/>
</dbReference>
<dbReference type="Pfam" id="PF00995">
    <property type="entry name" value="Sec1"/>
    <property type="match status" value="1"/>
</dbReference>
<comment type="similarity">
    <text evidence="1">Belongs to the STXBP/unc-18/SEC1 family.</text>
</comment>
<dbReference type="FunCoup" id="A0A7M7KH64">
    <property type="interactions" value="1929"/>
</dbReference>
<dbReference type="InterPro" id="IPR036045">
    <property type="entry name" value="Sec1-like_sf"/>
</dbReference>
<keyword evidence="3" id="KW-1185">Reference proteome</keyword>
<dbReference type="SUPFAM" id="SSF56815">
    <property type="entry name" value="Sec1/munc18-like (SM) proteins"/>
    <property type="match status" value="1"/>
</dbReference>
<evidence type="ECO:0000313" key="3">
    <source>
        <dbReference type="Proteomes" id="UP000594260"/>
    </source>
</evidence>
<dbReference type="CTD" id="32947"/>
<dbReference type="GeneID" id="111252700"/>
<sequence>MTTSTHLSGRLNLGQIRESYLRDMLSILDSIEGSKCLVRDDELTGPSSTIVEMQVLKMKGVNQTIRSVIPGMNLTTQARNIIFLIRPQLRHMDVIADCVKRTHRGCSSSSDISFHIIFVPRDSYLCRQRLEQYGVLGSIQIHQLLVEVFPLDSDLMSMGLENLFRECIIDNDHRQLLAVARAVGMLQSLFGVVPNVRGKGPLAQRVFQLMLRLRKELSGKESPAVSQIDTLFLFDRSVDLLSPLATQLTYEGLLDEIYGIRNNIISLPGQKFKEELANRDADGRVKFVLNSSEDLFVELRDISFTAVCGKLSRLAKQLSKEEAEHKEAIGLPELRDFVSRLPKIVETKKSLSKHCTISELVQEHISQPLFTETIFCEQEFLRGDATADQPHSFIEDFIVNDGPLIKVIRLICMHSLTTNGLRPKVLEHYKREIIQQYGVDKLILLKNLETCGLLRVYQGSQKGYGMMLKTLKLTLDNAGEIEPTDITFVHQMYAPLSVRLLQFYGTPGWRAITDVLEVLPGATIEELQVAATAKLQRRGSRDSLQSGIGLEEKKLALVVFIGGCTFAEIAALRWLSQQDDCSMEFVVLTTAIINGNTLIETLLS</sequence>
<dbReference type="PANTHER" id="PTHR11679">
    <property type="entry name" value="VESICLE PROTEIN SORTING-ASSOCIATED"/>
    <property type="match status" value="1"/>
</dbReference>
<dbReference type="InterPro" id="IPR001619">
    <property type="entry name" value="Sec1-like"/>
</dbReference>
<dbReference type="Proteomes" id="UP000594260">
    <property type="component" value="Unplaced"/>
</dbReference>
<dbReference type="InterPro" id="IPR043154">
    <property type="entry name" value="Sec-1-like_dom1"/>
</dbReference>
<dbReference type="OrthoDB" id="10262287at2759"/>
<name>A0A7M7KH64_VARDE</name>
<accession>A0A7M7KH64</accession>
<evidence type="ECO:0000313" key="2">
    <source>
        <dbReference type="EnsemblMetazoa" id="XP_022666739"/>
    </source>
</evidence>